<dbReference type="PANTHER" id="PTHR24043:SF8">
    <property type="entry name" value="EGF-LIKE DOMAIN-CONTAINING PROTEIN"/>
    <property type="match status" value="1"/>
</dbReference>
<keyword evidence="2" id="KW-1133">Transmembrane helix</keyword>
<accession>A0A8B8BBE3</accession>
<keyword evidence="1" id="KW-0245">EGF-like domain</keyword>
<sequence length="256" mass="27896">METLSQKVYIWMIFIYPISSISLPNIALRKDAYQSLTYNSNTGAEKAVDGLKSNLSFTGGQCALSGSWLKAATWRVDLGDISSIDHMTIYYRTENLPWECNGGVYGQDCGYICGSCINDTQCHHINGSCLLGCGAGYKGDKCTEECPLGTYGNDCKHNCGIACSVPNHCNKTTGECIGGCKPGWKTFFCTQKCDGGMYGQDCGNTCGSCINNTQCHHVNGGCLQGCGPGYKEDKCTEGNWNEREIGTFDKIFRKRI</sequence>
<dbReference type="Proteomes" id="UP000694844">
    <property type="component" value="Chromosome 8"/>
</dbReference>
<keyword evidence="3" id="KW-1185">Reference proteome</keyword>
<protein>
    <submittedName>
        <fullName evidence="4">Multiple epidermal growth factor-like domains protein 11</fullName>
    </submittedName>
</protein>
<dbReference type="GeneID" id="111108944"/>
<dbReference type="OrthoDB" id="10252017at2759"/>
<dbReference type="InterPro" id="IPR042635">
    <property type="entry name" value="MEGF10/SREC1/2-like"/>
</dbReference>
<dbReference type="RefSeq" id="XP_022300740.1">
    <property type="nucleotide sequence ID" value="XM_022445032.1"/>
</dbReference>
<dbReference type="InterPro" id="IPR008979">
    <property type="entry name" value="Galactose-bd-like_sf"/>
</dbReference>
<feature type="transmembrane region" description="Helical" evidence="2">
    <location>
        <begin position="6"/>
        <end position="28"/>
    </location>
</feature>
<dbReference type="Gene3D" id="2.60.120.260">
    <property type="entry name" value="Galactose-binding domain-like"/>
    <property type="match status" value="1"/>
</dbReference>
<organism evidence="3 4">
    <name type="scientific">Crassostrea virginica</name>
    <name type="common">Eastern oyster</name>
    <dbReference type="NCBI Taxonomy" id="6565"/>
    <lineage>
        <taxon>Eukaryota</taxon>
        <taxon>Metazoa</taxon>
        <taxon>Spiralia</taxon>
        <taxon>Lophotrochozoa</taxon>
        <taxon>Mollusca</taxon>
        <taxon>Bivalvia</taxon>
        <taxon>Autobranchia</taxon>
        <taxon>Pteriomorphia</taxon>
        <taxon>Ostreida</taxon>
        <taxon>Ostreoidea</taxon>
        <taxon>Ostreidae</taxon>
        <taxon>Crassostrea</taxon>
    </lineage>
</organism>
<dbReference type="GO" id="GO:0005044">
    <property type="term" value="F:scavenger receptor activity"/>
    <property type="evidence" value="ECO:0007669"/>
    <property type="project" value="InterPro"/>
</dbReference>
<dbReference type="SUPFAM" id="SSF49785">
    <property type="entry name" value="Galactose-binding domain-like"/>
    <property type="match status" value="1"/>
</dbReference>
<evidence type="ECO:0000256" key="1">
    <source>
        <dbReference type="ARBA" id="ARBA00022536"/>
    </source>
</evidence>
<evidence type="ECO:0000313" key="4">
    <source>
        <dbReference type="RefSeq" id="XP_022300740.1"/>
    </source>
</evidence>
<dbReference type="PANTHER" id="PTHR24043">
    <property type="entry name" value="SCAVENGER RECEPTOR CLASS F"/>
    <property type="match status" value="1"/>
</dbReference>
<reference evidence="4" key="1">
    <citation type="submission" date="2025-08" db="UniProtKB">
        <authorList>
            <consortium name="RefSeq"/>
        </authorList>
    </citation>
    <scope>IDENTIFICATION</scope>
    <source>
        <tissue evidence="4">Whole sample</tissue>
    </source>
</reference>
<proteinExistence type="predicted"/>
<gene>
    <name evidence="4" type="primary">LOC111108944</name>
</gene>
<evidence type="ECO:0000256" key="2">
    <source>
        <dbReference type="SAM" id="Phobius"/>
    </source>
</evidence>
<dbReference type="Gene3D" id="2.170.300.10">
    <property type="entry name" value="Tie2 ligand-binding domain superfamily"/>
    <property type="match status" value="1"/>
</dbReference>
<name>A0A8B8BBE3_CRAVI</name>
<dbReference type="KEGG" id="cvn:111108944"/>
<keyword evidence="2" id="KW-0812">Transmembrane</keyword>
<keyword evidence="2" id="KW-0472">Membrane</keyword>
<evidence type="ECO:0000313" key="3">
    <source>
        <dbReference type="Proteomes" id="UP000694844"/>
    </source>
</evidence>
<dbReference type="AlphaFoldDB" id="A0A8B8BBE3"/>